<dbReference type="AlphaFoldDB" id="A0A5M6C7T2"/>
<dbReference type="KEGG" id="ksn:43585335"/>
<protein>
    <submittedName>
        <fullName evidence="2">Uncharacterized protein</fullName>
    </submittedName>
</protein>
<name>A0A5M6C7T2_9TREE</name>
<dbReference type="EMBL" id="CP144055">
    <property type="protein sequence ID" value="WWD18394.1"/>
    <property type="molecule type" value="Genomic_DNA"/>
</dbReference>
<evidence type="ECO:0000256" key="1">
    <source>
        <dbReference type="SAM" id="MobiDB-lite"/>
    </source>
</evidence>
<proteinExistence type="predicted"/>
<feature type="compositionally biased region" description="Polar residues" evidence="1">
    <location>
        <begin position="1"/>
        <end position="10"/>
    </location>
</feature>
<sequence length="86" mass="9132">MQSTQTTNAQPVAEQPSAKQMMAPITTKQNNATDHTSEPESNGSGKWGWNPLRLRGGGPCCGCLAGMCFCCALEECLCCEGITDMC</sequence>
<accession>A0A5M6C7T2</accession>
<feature type="compositionally biased region" description="Polar residues" evidence="1">
    <location>
        <begin position="26"/>
        <end position="44"/>
    </location>
</feature>
<dbReference type="GeneID" id="43585335"/>
<keyword evidence="3" id="KW-1185">Reference proteome</keyword>
<evidence type="ECO:0000313" key="2">
    <source>
        <dbReference type="EMBL" id="WWD18394.1"/>
    </source>
</evidence>
<reference evidence="2" key="2">
    <citation type="submission" date="2024-01" db="EMBL/GenBank/DDBJ databases">
        <title>Comparative genomics of Cryptococcus and Kwoniella reveals pathogenesis evolution and contrasting modes of karyotype evolution via chromosome fusion or intercentromeric recombination.</title>
        <authorList>
            <person name="Coelho M.A."/>
            <person name="David-Palma M."/>
            <person name="Shea T."/>
            <person name="Bowers K."/>
            <person name="McGinley-Smith S."/>
            <person name="Mohammad A.W."/>
            <person name="Gnirke A."/>
            <person name="Yurkov A.M."/>
            <person name="Nowrousian M."/>
            <person name="Sun S."/>
            <person name="Cuomo C.A."/>
            <person name="Heitman J."/>
        </authorList>
    </citation>
    <scope>NUCLEOTIDE SEQUENCE</scope>
    <source>
        <strain evidence="2">CBS 12478</strain>
    </source>
</reference>
<reference evidence="2" key="1">
    <citation type="submission" date="2017-08" db="EMBL/GenBank/DDBJ databases">
        <authorList>
            <person name="Cuomo C."/>
            <person name="Billmyre B."/>
            <person name="Heitman J."/>
        </authorList>
    </citation>
    <scope>NUCLEOTIDE SEQUENCE</scope>
    <source>
        <strain evidence="2">CBS 12478</strain>
    </source>
</reference>
<dbReference type="Proteomes" id="UP000322225">
    <property type="component" value="Chromosome 5"/>
</dbReference>
<evidence type="ECO:0000313" key="3">
    <source>
        <dbReference type="Proteomes" id="UP000322225"/>
    </source>
</evidence>
<feature type="region of interest" description="Disordered" evidence="1">
    <location>
        <begin position="1"/>
        <end position="48"/>
    </location>
</feature>
<dbReference type="RefSeq" id="XP_031864124.1">
    <property type="nucleotide sequence ID" value="XM_032001234.1"/>
</dbReference>
<gene>
    <name evidence="2" type="ORF">CI109_102844</name>
</gene>
<organism evidence="2 3">
    <name type="scientific">Kwoniella shandongensis</name>
    <dbReference type="NCBI Taxonomy" id="1734106"/>
    <lineage>
        <taxon>Eukaryota</taxon>
        <taxon>Fungi</taxon>
        <taxon>Dikarya</taxon>
        <taxon>Basidiomycota</taxon>
        <taxon>Agaricomycotina</taxon>
        <taxon>Tremellomycetes</taxon>
        <taxon>Tremellales</taxon>
        <taxon>Cryptococcaceae</taxon>
        <taxon>Kwoniella</taxon>
    </lineage>
</organism>